<evidence type="ECO:0000313" key="1">
    <source>
        <dbReference type="EMBL" id="OBZ86143.1"/>
    </source>
</evidence>
<gene>
    <name evidence="1" type="ORF">A0J61_05807</name>
</gene>
<protein>
    <submittedName>
        <fullName evidence="1">Uncharacterized protein</fullName>
    </submittedName>
</protein>
<dbReference type="EMBL" id="LUGH01000325">
    <property type="protein sequence ID" value="OBZ86143.1"/>
    <property type="molecule type" value="Genomic_DNA"/>
</dbReference>
<reference evidence="1 2" key="1">
    <citation type="submission" date="2016-03" db="EMBL/GenBank/DDBJ databases">
        <title>Choanephora cucurbitarum.</title>
        <authorList>
            <person name="Min B."/>
            <person name="Park H."/>
            <person name="Park J.-H."/>
            <person name="Shin H.-D."/>
            <person name="Choi I.-G."/>
        </authorList>
    </citation>
    <scope>NUCLEOTIDE SEQUENCE [LARGE SCALE GENOMIC DNA]</scope>
    <source>
        <strain evidence="1 2">KUS-F28377</strain>
    </source>
</reference>
<comment type="caution">
    <text evidence="1">The sequence shown here is derived from an EMBL/GenBank/DDBJ whole genome shotgun (WGS) entry which is preliminary data.</text>
</comment>
<dbReference type="InParanoid" id="A0A1C7NAK7"/>
<accession>A0A1C7NAK7</accession>
<dbReference type="Proteomes" id="UP000093000">
    <property type="component" value="Unassembled WGS sequence"/>
</dbReference>
<dbReference type="AlphaFoldDB" id="A0A1C7NAK7"/>
<evidence type="ECO:0000313" key="2">
    <source>
        <dbReference type="Proteomes" id="UP000093000"/>
    </source>
</evidence>
<keyword evidence="2" id="KW-1185">Reference proteome</keyword>
<proteinExistence type="predicted"/>
<organism evidence="1 2">
    <name type="scientific">Choanephora cucurbitarum</name>
    <dbReference type="NCBI Taxonomy" id="101091"/>
    <lineage>
        <taxon>Eukaryota</taxon>
        <taxon>Fungi</taxon>
        <taxon>Fungi incertae sedis</taxon>
        <taxon>Mucoromycota</taxon>
        <taxon>Mucoromycotina</taxon>
        <taxon>Mucoromycetes</taxon>
        <taxon>Mucorales</taxon>
        <taxon>Mucorineae</taxon>
        <taxon>Choanephoraceae</taxon>
        <taxon>Choanephoroideae</taxon>
        <taxon>Choanephora</taxon>
    </lineage>
</organism>
<sequence length="64" mass="7365">MTESVPLSIQIYVYHLKLYNRFCALTTAEEQEEEFQPFPLSTVINVEDIDLGSQKLELQPQACC</sequence>
<name>A0A1C7NAK7_9FUNG</name>